<dbReference type="Pfam" id="PF13306">
    <property type="entry name" value="LRR_5"/>
    <property type="match status" value="1"/>
</dbReference>
<comment type="caution">
    <text evidence="3">The sequence shown here is derived from an EMBL/GenBank/DDBJ whole genome shotgun (WGS) entry which is preliminary data.</text>
</comment>
<reference evidence="3" key="1">
    <citation type="submission" date="2018-11" db="EMBL/GenBank/DDBJ databases">
        <authorList>
            <person name="Alioto T."/>
            <person name="Alioto T."/>
        </authorList>
    </citation>
    <scope>NUCLEOTIDE SEQUENCE</scope>
</reference>
<dbReference type="EMBL" id="UYJE01009534">
    <property type="protein sequence ID" value="VDI74261.1"/>
    <property type="molecule type" value="Genomic_DNA"/>
</dbReference>
<dbReference type="Gene3D" id="3.80.10.10">
    <property type="entry name" value="Ribonuclease Inhibitor"/>
    <property type="match status" value="1"/>
</dbReference>
<dbReference type="PANTHER" id="PTHR24373:SF275">
    <property type="entry name" value="TIR DOMAIN-CONTAINING PROTEIN"/>
    <property type="match status" value="1"/>
</dbReference>
<dbReference type="InterPro" id="IPR032675">
    <property type="entry name" value="LRR_dom_sf"/>
</dbReference>
<dbReference type="Proteomes" id="UP000596742">
    <property type="component" value="Unassembled WGS sequence"/>
</dbReference>
<dbReference type="PANTHER" id="PTHR24373">
    <property type="entry name" value="SLIT RELATED LEUCINE-RICH REPEAT NEURONAL PROTEIN"/>
    <property type="match status" value="1"/>
</dbReference>
<dbReference type="InterPro" id="IPR050328">
    <property type="entry name" value="Dev_Immune_Receptor"/>
</dbReference>
<proteinExistence type="predicted"/>
<name>A0A8B6H4J5_MYTGA</name>
<feature type="signal peptide" evidence="2">
    <location>
        <begin position="1"/>
        <end position="21"/>
    </location>
</feature>
<evidence type="ECO:0000256" key="1">
    <source>
        <dbReference type="ARBA" id="ARBA00022729"/>
    </source>
</evidence>
<dbReference type="AlphaFoldDB" id="A0A8B6H4J5"/>
<dbReference type="OrthoDB" id="6363818at2759"/>
<sequence length="306" mass="35447">MFTTQCVFFLCVNCTFSLVYSGYCEISISITEIRCDCSSRNFTFIPTECPRNTSGLYLANNDLDLLGKETFSRYKQLSYLDISNCNITSIDQSAFDYLTQLKELKFFNNPLNTFQSNVFAPLTELRVLFISYTLLSTYQRESWSDFIRITTLLCDDGPLNGTFSEIFSAMKSLDFFAVDYQSDVIYKFTFHSFKRTPLKHLHINSHLREIEIDGFAPLELLSSLIIPNQNFLKLSKTLPALHVFENRQMEELDLRNNFKNYGEYVISADLFAYIGNICIKKTVFGLERYKKDRCCSLSENEIQTLS</sequence>
<gene>
    <name evidence="3" type="ORF">MGAL_10B066446</name>
</gene>
<keyword evidence="4" id="KW-1185">Reference proteome</keyword>
<dbReference type="Pfam" id="PF13855">
    <property type="entry name" value="LRR_8"/>
    <property type="match status" value="1"/>
</dbReference>
<feature type="chain" id="PRO_5032316649" evidence="2">
    <location>
        <begin position="22"/>
        <end position="306"/>
    </location>
</feature>
<evidence type="ECO:0000313" key="3">
    <source>
        <dbReference type="EMBL" id="VDI74261.1"/>
    </source>
</evidence>
<dbReference type="InterPro" id="IPR001611">
    <property type="entry name" value="Leu-rich_rpt"/>
</dbReference>
<evidence type="ECO:0000256" key="2">
    <source>
        <dbReference type="SAM" id="SignalP"/>
    </source>
</evidence>
<dbReference type="InterPro" id="IPR026906">
    <property type="entry name" value="LRR_5"/>
</dbReference>
<keyword evidence="1 2" id="KW-0732">Signal</keyword>
<organism evidence="3 4">
    <name type="scientific">Mytilus galloprovincialis</name>
    <name type="common">Mediterranean mussel</name>
    <dbReference type="NCBI Taxonomy" id="29158"/>
    <lineage>
        <taxon>Eukaryota</taxon>
        <taxon>Metazoa</taxon>
        <taxon>Spiralia</taxon>
        <taxon>Lophotrochozoa</taxon>
        <taxon>Mollusca</taxon>
        <taxon>Bivalvia</taxon>
        <taxon>Autobranchia</taxon>
        <taxon>Pteriomorphia</taxon>
        <taxon>Mytilida</taxon>
        <taxon>Mytiloidea</taxon>
        <taxon>Mytilidae</taxon>
        <taxon>Mytilinae</taxon>
        <taxon>Mytilus</taxon>
    </lineage>
</organism>
<evidence type="ECO:0000313" key="4">
    <source>
        <dbReference type="Proteomes" id="UP000596742"/>
    </source>
</evidence>
<protein>
    <submittedName>
        <fullName evidence="3">Uncharacterized protein</fullName>
    </submittedName>
</protein>
<accession>A0A8B6H4J5</accession>
<dbReference type="SUPFAM" id="SSF52058">
    <property type="entry name" value="L domain-like"/>
    <property type="match status" value="1"/>
</dbReference>